<protein>
    <submittedName>
        <fullName evidence="2">Uncharacterized protein</fullName>
    </submittedName>
</protein>
<feature type="chain" id="PRO_5012770441" evidence="1">
    <location>
        <begin position="22"/>
        <end position="153"/>
    </location>
</feature>
<feature type="signal peptide" evidence="1">
    <location>
        <begin position="1"/>
        <end position="21"/>
    </location>
</feature>
<dbReference type="RefSeq" id="WP_072836116.1">
    <property type="nucleotide sequence ID" value="NZ_FQUU01000013.1"/>
</dbReference>
<reference evidence="2 3" key="1">
    <citation type="submission" date="2016-11" db="EMBL/GenBank/DDBJ databases">
        <authorList>
            <person name="Jaros S."/>
            <person name="Januszkiewicz K."/>
            <person name="Wedrychowicz H."/>
        </authorList>
    </citation>
    <scope>NUCLEOTIDE SEQUENCE [LARGE SCALE GENOMIC DNA]</scope>
    <source>
        <strain evidence="2 3">DSM 18119</strain>
    </source>
</reference>
<evidence type="ECO:0000313" key="3">
    <source>
        <dbReference type="Proteomes" id="UP000184048"/>
    </source>
</evidence>
<proteinExistence type="predicted"/>
<keyword evidence="1" id="KW-0732">Signal</keyword>
<accession>A0A1M5CQ03</accession>
<name>A0A1M5CQ03_9BACT</name>
<dbReference type="EMBL" id="FQUU01000013">
    <property type="protein sequence ID" value="SHF56502.1"/>
    <property type="molecule type" value="Genomic_DNA"/>
</dbReference>
<gene>
    <name evidence="2" type="ORF">SAMN02745131_02965</name>
</gene>
<dbReference type="OrthoDB" id="1440611at2"/>
<dbReference type="AlphaFoldDB" id="A0A1M5CQ03"/>
<sequence>MKAGFLYLLFIFIIFSCNNSAKNEEQTKEPIHEQHSNEILGDSLRLNQGKKWKSDAITNENIASFQHIAEQAKQIKDPGIKEYNEAGARMQKQLDKLISECRMKGPDHEALHKWLAPLFTSVSSLVKSQDKIEASQLIDKIHSYVNSYAKYFE</sequence>
<dbReference type="PROSITE" id="PS51257">
    <property type="entry name" value="PROKAR_LIPOPROTEIN"/>
    <property type="match status" value="1"/>
</dbReference>
<keyword evidence="3" id="KW-1185">Reference proteome</keyword>
<dbReference type="STRING" id="1121884.SAMN02745131_02965"/>
<organism evidence="2 3">
    <name type="scientific">Flavisolibacter ginsengisoli DSM 18119</name>
    <dbReference type="NCBI Taxonomy" id="1121884"/>
    <lineage>
        <taxon>Bacteria</taxon>
        <taxon>Pseudomonadati</taxon>
        <taxon>Bacteroidota</taxon>
        <taxon>Chitinophagia</taxon>
        <taxon>Chitinophagales</taxon>
        <taxon>Chitinophagaceae</taxon>
        <taxon>Flavisolibacter</taxon>
    </lineage>
</organism>
<evidence type="ECO:0000256" key="1">
    <source>
        <dbReference type="SAM" id="SignalP"/>
    </source>
</evidence>
<dbReference type="Proteomes" id="UP000184048">
    <property type="component" value="Unassembled WGS sequence"/>
</dbReference>
<evidence type="ECO:0000313" key="2">
    <source>
        <dbReference type="EMBL" id="SHF56502.1"/>
    </source>
</evidence>